<gene>
    <name evidence="2" type="ORF">AVDCRST_MAG20-1421</name>
</gene>
<sequence>MRLPAVTARWAPTLGHVEGSAPAEVELVHDGDTTWRFDIGFLTSSWTCIFGRGCEGILPERAAHLGQGCCSVGAALDGDDGPTVAARTTWLEPGRFQHHAVAATGGIFADDTRRNTRVVDGACIFLNRPGFEGGAGCALHLAALDAGESPVDWKPSVCWQLPVKVDWEPREDGGEVATVRGWTRRDWGEIGTTMAWCCTEEPEAHVGDRPVVDAMADELEAIVGQAVHVELRRRLGR</sequence>
<evidence type="ECO:0008006" key="3">
    <source>
        <dbReference type="Google" id="ProtNLM"/>
    </source>
</evidence>
<dbReference type="Pfam" id="PF11307">
    <property type="entry name" value="DUF3109"/>
    <property type="match status" value="1"/>
</dbReference>
<protein>
    <recommendedName>
        <fullName evidence="3">DUF3109 family protein</fullName>
    </recommendedName>
</protein>
<dbReference type="InterPro" id="IPR021458">
    <property type="entry name" value="Rv0495c"/>
</dbReference>
<dbReference type="EMBL" id="CADCSY010000062">
    <property type="protein sequence ID" value="CAA9234541.1"/>
    <property type="molecule type" value="Genomic_DNA"/>
</dbReference>
<organism evidence="2">
    <name type="scientific">uncultured Acidimicrobiales bacterium</name>
    <dbReference type="NCBI Taxonomy" id="310071"/>
    <lineage>
        <taxon>Bacteria</taxon>
        <taxon>Bacillati</taxon>
        <taxon>Actinomycetota</taxon>
        <taxon>Acidimicrobiia</taxon>
        <taxon>Acidimicrobiales</taxon>
        <taxon>environmental samples</taxon>
    </lineage>
</organism>
<accession>A0A6J4HW61</accession>
<proteinExistence type="inferred from homology"/>
<dbReference type="AlphaFoldDB" id="A0A6J4HW61"/>
<reference evidence="2" key="1">
    <citation type="submission" date="2020-02" db="EMBL/GenBank/DDBJ databases">
        <authorList>
            <person name="Meier V. D."/>
        </authorList>
    </citation>
    <scope>NUCLEOTIDE SEQUENCE</scope>
    <source>
        <strain evidence="2">AVDCRST_MAG20</strain>
    </source>
</reference>
<evidence type="ECO:0000256" key="1">
    <source>
        <dbReference type="ARBA" id="ARBA00093770"/>
    </source>
</evidence>
<comment type="similarity">
    <text evidence="1">Belongs to the Rv0495c family.</text>
</comment>
<evidence type="ECO:0000313" key="2">
    <source>
        <dbReference type="EMBL" id="CAA9234541.1"/>
    </source>
</evidence>
<name>A0A6J4HW61_9ACTN</name>